<protein>
    <submittedName>
        <fullName evidence="1">Uncharacterized protein</fullName>
    </submittedName>
</protein>
<dbReference type="AlphaFoldDB" id="A0A5M7CEI7"/>
<accession>A0A5M7CEI7</accession>
<keyword evidence="2" id="KW-1185">Reference proteome</keyword>
<name>A0A5M7CEI7_SACHI</name>
<comment type="caution">
    <text evidence="1">The sequence shown here is derived from an EMBL/GenBank/DDBJ whole genome shotgun (WGS) entry which is preliminary data.</text>
</comment>
<evidence type="ECO:0000313" key="2">
    <source>
        <dbReference type="Proteomes" id="UP000323946"/>
    </source>
</evidence>
<organism evidence="1 2">
    <name type="scientific">Saccharopolyspora hirsuta</name>
    <dbReference type="NCBI Taxonomy" id="1837"/>
    <lineage>
        <taxon>Bacteria</taxon>
        <taxon>Bacillati</taxon>
        <taxon>Actinomycetota</taxon>
        <taxon>Actinomycetes</taxon>
        <taxon>Pseudonocardiales</taxon>
        <taxon>Pseudonocardiaceae</taxon>
        <taxon>Saccharopolyspora</taxon>
    </lineage>
</organism>
<evidence type="ECO:0000313" key="1">
    <source>
        <dbReference type="EMBL" id="KAA5838084.1"/>
    </source>
</evidence>
<gene>
    <name evidence="1" type="ORF">F1721_01055</name>
</gene>
<sequence>MRTLVRLRGTREWGKVHAGLEAAVHLCCHQLLPSVKAQFRRRGAVGEASVELAAAALAACRRPRR</sequence>
<reference evidence="1 2" key="1">
    <citation type="submission" date="2019-09" db="EMBL/GenBank/DDBJ databases">
        <title>Draft genome sequence of the thermophilic Saccharopolyspora hirsuta VKM Ac-666T.</title>
        <authorList>
            <person name="Lobastova T.G."/>
            <person name="Fokina V."/>
            <person name="Bragin E.Y."/>
            <person name="Shtratnikova V.Y."/>
            <person name="Starodumova I.P."/>
            <person name="Tarlachkov S.V."/>
            <person name="Donova M.V."/>
        </authorList>
    </citation>
    <scope>NUCLEOTIDE SEQUENCE [LARGE SCALE GENOMIC DNA]</scope>
    <source>
        <strain evidence="1 2">VKM Ac-666</strain>
    </source>
</reference>
<dbReference type="EMBL" id="VWPH01000001">
    <property type="protein sequence ID" value="KAA5838084.1"/>
    <property type="molecule type" value="Genomic_DNA"/>
</dbReference>
<dbReference type="OrthoDB" id="3700714at2"/>
<proteinExistence type="predicted"/>
<dbReference type="Proteomes" id="UP000323946">
    <property type="component" value="Unassembled WGS sequence"/>
</dbReference>
<dbReference type="RefSeq" id="WP_150064590.1">
    <property type="nucleotide sequence ID" value="NZ_VWPH01000001.1"/>
</dbReference>